<feature type="signal peptide" evidence="1">
    <location>
        <begin position="1"/>
        <end position="19"/>
    </location>
</feature>
<keyword evidence="3" id="KW-1185">Reference proteome</keyword>
<reference evidence="2 3" key="1">
    <citation type="submission" date="2024-09" db="EMBL/GenBank/DDBJ databases">
        <authorList>
            <person name="Lee S.D."/>
        </authorList>
    </citation>
    <scope>NUCLEOTIDE SEQUENCE [LARGE SCALE GENOMIC DNA]</scope>
    <source>
        <strain evidence="2 3">N1-5</strain>
    </source>
</reference>
<keyword evidence="1" id="KW-0732">Signal</keyword>
<proteinExistence type="predicted"/>
<dbReference type="InterPro" id="IPR011047">
    <property type="entry name" value="Quinoprotein_ADH-like_sf"/>
</dbReference>
<evidence type="ECO:0000256" key="1">
    <source>
        <dbReference type="SAM" id="SignalP"/>
    </source>
</evidence>
<dbReference type="RefSeq" id="WP_030266541.1">
    <property type="nucleotide sequence ID" value="NZ_JBHEZZ010000038.1"/>
</dbReference>
<dbReference type="SUPFAM" id="SSF50998">
    <property type="entry name" value="Quinoprotein alcohol dehydrogenase-like"/>
    <property type="match status" value="1"/>
</dbReference>
<accession>A0ABV6V064</accession>
<sequence>MRTALAALIVILAAIGVGAAARDHRPAPFGDSVVVHSNDTVSKEDGGVLRIGADGSVQLYATRGSDSGHTLWSYKRPGAEPVSVVPLAGITVAVWNDGMLTGVRTDPAAVAWHRFVPGLADRLRQHPADVGVLVASLDRGKVFLVPTPQVVMEYNTADGSIRSDTLPQVGCSYAPAQALALDDLLVLARPCDHGSTVEAFDGSGRVWQLPSSPLARPVATGTTTVGVRDVPWLSTQVLQRLTGKPALTLPIRQLPGPR</sequence>
<protein>
    <submittedName>
        <fullName evidence="2">Uncharacterized protein</fullName>
    </submittedName>
</protein>
<name>A0ABV6V064_9ACTN</name>
<dbReference type="EMBL" id="JBHEZZ010000038">
    <property type="protein sequence ID" value="MFC1407114.1"/>
    <property type="molecule type" value="Genomic_DNA"/>
</dbReference>
<gene>
    <name evidence="2" type="ORF">ACEZDJ_38110</name>
</gene>
<dbReference type="Proteomes" id="UP001592528">
    <property type="component" value="Unassembled WGS sequence"/>
</dbReference>
<evidence type="ECO:0000313" key="3">
    <source>
        <dbReference type="Proteomes" id="UP001592528"/>
    </source>
</evidence>
<evidence type="ECO:0000313" key="2">
    <source>
        <dbReference type="EMBL" id="MFC1407114.1"/>
    </source>
</evidence>
<feature type="chain" id="PRO_5046084113" evidence="1">
    <location>
        <begin position="20"/>
        <end position="258"/>
    </location>
</feature>
<comment type="caution">
    <text evidence="2">The sequence shown here is derived from an EMBL/GenBank/DDBJ whole genome shotgun (WGS) entry which is preliminary data.</text>
</comment>
<organism evidence="2 3">
    <name type="scientific">Streptacidiphilus cavernicola</name>
    <dbReference type="NCBI Taxonomy" id="3342716"/>
    <lineage>
        <taxon>Bacteria</taxon>
        <taxon>Bacillati</taxon>
        <taxon>Actinomycetota</taxon>
        <taxon>Actinomycetes</taxon>
        <taxon>Kitasatosporales</taxon>
        <taxon>Streptomycetaceae</taxon>
        <taxon>Streptacidiphilus</taxon>
    </lineage>
</organism>